<organism evidence="2 3">
    <name type="scientific">Lymnaea stagnalis</name>
    <name type="common">Great pond snail</name>
    <name type="synonym">Helix stagnalis</name>
    <dbReference type="NCBI Taxonomy" id="6523"/>
    <lineage>
        <taxon>Eukaryota</taxon>
        <taxon>Metazoa</taxon>
        <taxon>Spiralia</taxon>
        <taxon>Lophotrochozoa</taxon>
        <taxon>Mollusca</taxon>
        <taxon>Gastropoda</taxon>
        <taxon>Heterobranchia</taxon>
        <taxon>Euthyneura</taxon>
        <taxon>Panpulmonata</taxon>
        <taxon>Hygrophila</taxon>
        <taxon>Lymnaeoidea</taxon>
        <taxon>Lymnaeidae</taxon>
        <taxon>Lymnaea</taxon>
    </lineage>
</organism>
<feature type="compositionally biased region" description="Polar residues" evidence="1">
    <location>
        <begin position="106"/>
        <end position="115"/>
    </location>
</feature>
<evidence type="ECO:0000313" key="3">
    <source>
        <dbReference type="Proteomes" id="UP001497497"/>
    </source>
</evidence>
<proteinExistence type="predicted"/>
<feature type="region of interest" description="Disordered" evidence="1">
    <location>
        <begin position="30"/>
        <end position="151"/>
    </location>
</feature>
<accession>A0AAV2HVH5</accession>
<feature type="compositionally biased region" description="Basic and acidic residues" evidence="1">
    <location>
        <begin position="116"/>
        <end position="129"/>
    </location>
</feature>
<name>A0AAV2HVH5_LYMST</name>
<feature type="compositionally biased region" description="Basic and acidic residues" evidence="1">
    <location>
        <begin position="83"/>
        <end position="101"/>
    </location>
</feature>
<reference evidence="2 3" key="1">
    <citation type="submission" date="2024-04" db="EMBL/GenBank/DDBJ databases">
        <authorList>
            <consortium name="Genoscope - CEA"/>
            <person name="William W."/>
        </authorList>
    </citation>
    <scope>NUCLEOTIDE SEQUENCE [LARGE SCALE GENOMIC DNA]</scope>
</reference>
<dbReference type="EMBL" id="CAXITT010000226">
    <property type="protein sequence ID" value="CAL1536308.1"/>
    <property type="molecule type" value="Genomic_DNA"/>
</dbReference>
<gene>
    <name evidence="2" type="ORF">GSLYS_00010221001</name>
</gene>
<comment type="caution">
    <text evidence="2">The sequence shown here is derived from an EMBL/GenBank/DDBJ whole genome shotgun (WGS) entry which is preliminary data.</text>
</comment>
<dbReference type="Proteomes" id="UP001497497">
    <property type="component" value="Unassembled WGS sequence"/>
</dbReference>
<evidence type="ECO:0000256" key="1">
    <source>
        <dbReference type="SAM" id="MobiDB-lite"/>
    </source>
</evidence>
<dbReference type="AlphaFoldDB" id="A0AAV2HVH5"/>
<sequence length="151" mass="17157">NVHFNKAIEPIPSGLYHSLIEMSARLKRRSRELSRASRDLSQPPRAVKHKSMIPVRSPPKRTAGSQNKDAGHRQKEATSASQVKERSHQDQVDVKQEKPKGEGSYTIPQKHQSNSRPEKSEDALKHGSSDNEVPTNFHRNRLSFTSFKDNR</sequence>
<feature type="compositionally biased region" description="Polar residues" evidence="1">
    <location>
        <begin position="142"/>
        <end position="151"/>
    </location>
</feature>
<feature type="non-terminal residue" evidence="2">
    <location>
        <position position="1"/>
    </location>
</feature>
<protein>
    <submittedName>
        <fullName evidence="2">Uncharacterized protein</fullName>
    </submittedName>
</protein>
<feature type="non-terminal residue" evidence="2">
    <location>
        <position position="151"/>
    </location>
</feature>
<keyword evidence="3" id="KW-1185">Reference proteome</keyword>
<evidence type="ECO:0000313" key="2">
    <source>
        <dbReference type="EMBL" id="CAL1536308.1"/>
    </source>
</evidence>